<dbReference type="RefSeq" id="WP_202634822.1">
    <property type="nucleotide sequence ID" value="NZ_CP010554.1"/>
</dbReference>
<reference evidence="1 2" key="1">
    <citation type="journal article" date="2015" name="Genome Announc.">
        <title>Complete Genome Sequence of a Novel Bacterium within the Family Rhodocyclaceae That Degrades Polycyclic Aromatic Hydrocarbons.</title>
        <authorList>
            <person name="Singleton D.R."/>
            <person name="Dickey A.N."/>
            <person name="Scholl E.H."/>
            <person name="Wright F.A."/>
            <person name="Aitken M.D."/>
        </authorList>
    </citation>
    <scope>NUCLEOTIDE SEQUENCE [LARGE SCALE GENOMIC DNA]</scope>
    <source>
        <strain evidence="2">PG1-Ca6</strain>
    </source>
</reference>
<keyword evidence="2" id="KW-1185">Reference proteome</keyword>
<dbReference type="EMBL" id="CP010554">
    <property type="protein sequence ID" value="AJP48794.1"/>
    <property type="molecule type" value="Genomic_DNA"/>
</dbReference>
<accession>A0A0C5JAP8</accession>
<evidence type="ECO:0000313" key="2">
    <source>
        <dbReference type="Proteomes" id="UP000061603"/>
    </source>
</evidence>
<dbReference type="AlphaFoldDB" id="A0A0C5JAP8"/>
<name>A0A0C5JAP8_9PROT</name>
<gene>
    <name evidence="1" type="ORF">PG1C_10840</name>
</gene>
<evidence type="ECO:0000313" key="1">
    <source>
        <dbReference type="EMBL" id="AJP48794.1"/>
    </source>
</evidence>
<protein>
    <submittedName>
        <fullName evidence="1">Uncharacterized protein</fullName>
    </submittedName>
</protein>
<sequence length="192" mass="20707">MDVPDHPIDSENQPQENRQRARRRFIHGVGVAVPAIMTVRSPSALAAQCFAPSAAASIALLHSRLDREHLDCLGRTPGFWKNAAKPDNPNHGYWITAGGEGVLFSTVFASGFPGKTLKNVLGLGGNQNYEALGRHLAAAYLNFKIGWVPATVLSLQDLIDMWNGRAGSYSPTAGVTWNAAQIVAYLLTTMPL</sequence>
<proteinExistence type="predicted"/>
<organism evidence="1 2">
    <name type="scientific">Rugosibacter aromaticivorans</name>
    <dbReference type="NCBI Taxonomy" id="1565605"/>
    <lineage>
        <taxon>Bacteria</taxon>
        <taxon>Pseudomonadati</taxon>
        <taxon>Pseudomonadota</taxon>
        <taxon>Betaproteobacteria</taxon>
        <taxon>Nitrosomonadales</taxon>
        <taxon>Sterolibacteriaceae</taxon>
        <taxon>Rugosibacter</taxon>
    </lineage>
</organism>
<dbReference type="STRING" id="1565605.PG1C_10840"/>
<dbReference type="KEGG" id="rbu:PG1C_10840"/>
<dbReference type="Proteomes" id="UP000061603">
    <property type="component" value="Chromosome"/>
</dbReference>
<dbReference type="HOGENOM" id="CLU_1266345_0_0_4"/>